<dbReference type="Pfam" id="PF01479">
    <property type="entry name" value="S4"/>
    <property type="match status" value="1"/>
</dbReference>
<dbReference type="Pfam" id="PF00849">
    <property type="entry name" value="PseudoU_synth_2"/>
    <property type="match status" value="1"/>
</dbReference>
<dbReference type="InterPro" id="IPR050188">
    <property type="entry name" value="RluA_PseudoU_synthase"/>
</dbReference>
<keyword evidence="2" id="KW-0413">Isomerase</keyword>
<feature type="domain" description="RNA-binding S4" evidence="4">
    <location>
        <begin position="2"/>
        <end position="36"/>
    </location>
</feature>
<feature type="non-terminal residue" evidence="5">
    <location>
        <position position="163"/>
    </location>
</feature>
<proteinExistence type="inferred from homology"/>
<dbReference type="GO" id="GO:0003723">
    <property type="term" value="F:RNA binding"/>
    <property type="evidence" value="ECO:0007669"/>
    <property type="project" value="InterPro"/>
</dbReference>
<dbReference type="Gene3D" id="3.10.290.10">
    <property type="entry name" value="RNA-binding S4 domain"/>
    <property type="match status" value="1"/>
</dbReference>
<dbReference type="PROSITE" id="PS01129">
    <property type="entry name" value="PSI_RLU"/>
    <property type="match status" value="1"/>
</dbReference>
<evidence type="ECO:0000313" key="5">
    <source>
        <dbReference type="EMBL" id="EQD47766.1"/>
    </source>
</evidence>
<feature type="domain" description="Pseudouridine synthase RsuA/RluA-like" evidence="3">
    <location>
        <begin position="64"/>
        <end position="161"/>
    </location>
</feature>
<dbReference type="GO" id="GO:0000455">
    <property type="term" value="P:enzyme-directed rRNA pseudouridine synthesis"/>
    <property type="evidence" value="ECO:0007669"/>
    <property type="project" value="TreeGrafter"/>
</dbReference>
<dbReference type="PANTHER" id="PTHR21600:SF44">
    <property type="entry name" value="RIBOSOMAL LARGE SUBUNIT PSEUDOURIDINE SYNTHASE D"/>
    <property type="match status" value="1"/>
</dbReference>
<dbReference type="InterPro" id="IPR036986">
    <property type="entry name" value="S4_RNA-bd_sf"/>
</dbReference>
<dbReference type="PROSITE" id="PS50889">
    <property type="entry name" value="S4"/>
    <property type="match status" value="1"/>
</dbReference>
<comment type="similarity">
    <text evidence="1">Belongs to the pseudouridine synthase RluA family.</text>
</comment>
<sequence length="163" mass="17611">PQYSRARLQQWIEAGLVQVDGHNLRAKDKVLGGEQVHLTARFEADDRVAPEPLPLSVVYRDEALIVIDKPAGLVVHPGAGNARHTLQNALLALDPKLAMVPRAGLVHRLDKDTSGLLVVARTPQSHARLVSMLAAREIERIYMAVCTGVMTGGGTVDAPIGRH</sequence>
<dbReference type="CDD" id="cd02869">
    <property type="entry name" value="PseudoU_synth_RluA_like"/>
    <property type="match status" value="1"/>
</dbReference>
<dbReference type="InterPro" id="IPR020103">
    <property type="entry name" value="PsdUridine_synth_cat_dom_sf"/>
</dbReference>
<dbReference type="EMBL" id="AUZZ01005976">
    <property type="protein sequence ID" value="EQD47766.1"/>
    <property type="molecule type" value="Genomic_DNA"/>
</dbReference>
<gene>
    <name evidence="5" type="ORF">B2A_08309</name>
</gene>
<evidence type="ECO:0000259" key="3">
    <source>
        <dbReference type="Pfam" id="PF00849"/>
    </source>
</evidence>
<dbReference type="InterPro" id="IPR006145">
    <property type="entry name" value="PsdUridine_synth_RsuA/RluA"/>
</dbReference>
<evidence type="ECO:0000259" key="4">
    <source>
        <dbReference type="Pfam" id="PF01479"/>
    </source>
</evidence>
<comment type="caution">
    <text evidence="5">The sequence shown here is derived from an EMBL/GenBank/DDBJ whole genome shotgun (WGS) entry which is preliminary data.</text>
</comment>
<protein>
    <submittedName>
        <fullName evidence="5">Ribosomal large subunit pseudouridine synthase D</fullName>
    </submittedName>
</protein>
<organism evidence="5">
    <name type="scientific">mine drainage metagenome</name>
    <dbReference type="NCBI Taxonomy" id="410659"/>
    <lineage>
        <taxon>unclassified sequences</taxon>
        <taxon>metagenomes</taxon>
        <taxon>ecological metagenomes</taxon>
    </lineage>
</organism>
<name>T0ZHH3_9ZZZZ</name>
<dbReference type="Gene3D" id="3.30.2350.10">
    <property type="entry name" value="Pseudouridine synthase"/>
    <property type="match status" value="1"/>
</dbReference>
<dbReference type="AlphaFoldDB" id="T0ZHH3"/>
<dbReference type="PANTHER" id="PTHR21600">
    <property type="entry name" value="MITOCHONDRIAL RNA PSEUDOURIDINE SYNTHASE"/>
    <property type="match status" value="1"/>
</dbReference>
<reference evidence="5" key="1">
    <citation type="submission" date="2013-08" db="EMBL/GenBank/DDBJ databases">
        <authorList>
            <person name="Mendez C."/>
            <person name="Richter M."/>
            <person name="Ferrer M."/>
            <person name="Sanchez J."/>
        </authorList>
    </citation>
    <scope>NUCLEOTIDE SEQUENCE</scope>
</reference>
<evidence type="ECO:0000256" key="2">
    <source>
        <dbReference type="ARBA" id="ARBA00023235"/>
    </source>
</evidence>
<dbReference type="GO" id="GO:0009982">
    <property type="term" value="F:pseudouridine synthase activity"/>
    <property type="evidence" value="ECO:0007669"/>
    <property type="project" value="InterPro"/>
</dbReference>
<dbReference type="CDD" id="cd00165">
    <property type="entry name" value="S4"/>
    <property type="match status" value="1"/>
</dbReference>
<accession>T0ZHH3</accession>
<dbReference type="SUPFAM" id="SSF55120">
    <property type="entry name" value="Pseudouridine synthase"/>
    <property type="match status" value="1"/>
</dbReference>
<evidence type="ECO:0000256" key="1">
    <source>
        <dbReference type="ARBA" id="ARBA00010876"/>
    </source>
</evidence>
<dbReference type="InterPro" id="IPR006224">
    <property type="entry name" value="PsdUridine_synth_RluA-like_CS"/>
</dbReference>
<reference evidence="5" key="2">
    <citation type="journal article" date="2014" name="ISME J.">
        <title>Microbial stratification in low pH oxic and suboxic macroscopic growths along an acid mine drainage.</title>
        <authorList>
            <person name="Mendez-Garcia C."/>
            <person name="Mesa V."/>
            <person name="Sprenger R.R."/>
            <person name="Richter M."/>
            <person name="Diez M.S."/>
            <person name="Solano J."/>
            <person name="Bargiela R."/>
            <person name="Golyshina O.V."/>
            <person name="Manteca A."/>
            <person name="Ramos J.L."/>
            <person name="Gallego J.R."/>
            <person name="Llorente I."/>
            <person name="Martins Dos Santos V.A."/>
            <person name="Jensen O.N."/>
            <person name="Pelaez A.I."/>
            <person name="Sanchez J."/>
            <person name="Ferrer M."/>
        </authorList>
    </citation>
    <scope>NUCLEOTIDE SEQUENCE</scope>
</reference>
<feature type="non-terminal residue" evidence="5">
    <location>
        <position position="1"/>
    </location>
</feature>
<dbReference type="InterPro" id="IPR002942">
    <property type="entry name" value="S4_RNA-bd"/>
</dbReference>